<keyword evidence="2" id="KW-0479">Metal-binding</keyword>
<dbReference type="EC" id="3.1.6.1" evidence="6"/>
<dbReference type="GO" id="GO:0004065">
    <property type="term" value="F:arylsulfatase activity"/>
    <property type="evidence" value="ECO:0007669"/>
    <property type="project" value="UniProtKB-EC"/>
</dbReference>
<dbReference type="EMBL" id="CP036432">
    <property type="protein sequence ID" value="QDV84703.1"/>
    <property type="molecule type" value="Genomic_DNA"/>
</dbReference>
<keyword evidence="3 6" id="KW-0378">Hydrolase</keyword>
<protein>
    <submittedName>
        <fullName evidence="6">Arylsulfatase</fullName>
        <ecNumber evidence="6">3.1.6.1</ecNumber>
    </submittedName>
</protein>
<dbReference type="CDD" id="cd16146">
    <property type="entry name" value="ARS_like"/>
    <property type="match status" value="1"/>
</dbReference>
<dbReference type="Gene3D" id="3.40.720.10">
    <property type="entry name" value="Alkaline Phosphatase, subunit A"/>
    <property type="match status" value="1"/>
</dbReference>
<evidence type="ECO:0000256" key="3">
    <source>
        <dbReference type="ARBA" id="ARBA00022801"/>
    </source>
</evidence>
<accession>A0ABX5XRT2</accession>
<reference evidence="6 7" key="1">
    <citation type="submission" date="2019-02" db="EMBL/GenBank/DDBJ databases">
        <title>Deep-cultivation of Planctomycetes and their phenomic and genomic characterization uncovers novel biology.</title>
        <authorList>
            <person name="Wiegand S."/>
            <person name="Jogler M."/>
            <person name="Boedeker C."/>
            <person name="Pinto D."/>
            <person name="Vollmers J."/>
            <person name="Rivas-Marin E."/>
            <person name="Kohn T."/>
            <person name="Peeters S.H."/>
            <person name="Heuer A."/>
            <person name="Rast P."/>
            <person name="Oberbeckmann S."/>
            <person name="Bunk B."/>
            <person name="Jeske O."/>
            <person name="Meyerdierks A."/>
            <person name="Storesund J.E."/>
            <person name="Kallscheuer N."/>
            <person name="Luecker S."/>
            <person name="Lage O.M."/>
            <person name="Pohl T."/>
            <person name="Merkel B.J."/>
            <person name="Hornburger P."/>
            <person name="Mueller R.-W."/>
            <person name="Bruemmer F."/>
            <person name="Labrenz M."/>
            <person name="Spormann A.M."/>
            <person name="Op den Camp H."/>
            <person name="Overmann J."/>
            <person name="Amann R."/>
            <person name="Jetten M.S.M."/>
            <person name="Mascher T."/>
            <person name="Medema M.H."/>
            <person name="Devos D.P."/>
            <person name="Kaster A.-K."/>
            <person name="Ovreas L."/>
            <person name="Rohde M."/>
            <person name="Galperin M.Y."/>
            <person name="Jogler C."/>
        </authorList>
    </citation>
    <scope>NUCLEOTIDE SEQUENCE [LARGE SCALE GENOMIC DNA]</scope>
    <source>
        <strain evidence="6 7">TBK1r</strain>
    </source>
</reference>
<dbReference type="PROSITE" id="PS00523">
    <property type="entry name" value="SULFATASE_1"/>
    <property type="match status" value="1"/>
</dbReference>
<evidence type="ECO:0000256" key="2">
    <source>
        <dbReference type="ARBA" id="ARBA00022723"/>
    </source>
</evidence>
<keyword evidence="7" id="KW-1185">Reference proteome</keyword>
<evidence type="ECO:0000256" key="1">
    <source>
        <dbReference type="ARBA" id="ARBA00008779"/>
    </source>
</evidence>
<dbReference type="InterPro" id="IPR017850">
    <property type="entry name" value="Alkaline_phosphatase_core_sf"/>
</dbReference>
<dbReference type="Gene3D" id="3.30.1120.10">
    <property type="match status" value="1"/>
</dbReference>
<dbReference type="SUPFAM" id="SSF53649">
    <property type="entry name" value="Alkaline phosphatase-like"/>
    <property type="match status" value="1"/>
</dbReference>
<gene>
    <name evidence="6" type="primary">atsA_32</name>
    <name evidence="6" type="ORF">TBK1r_36550</name>
</gene>
<dbReference type="RefSeq" id="WP_372897857.1">
    <property type="nucleotide sequence ID" value="NZ_CP036432.1"/>
</dbReference>
<proteinExistence type="inferred from homology"/>
<dbReference type="PANTHER" id="PTHR42693">
    <property type="entry name" value="ARYLSULFATASE FAMILY MEMBER"/>
    <property type="match status" value="1"/>
</dbReference>
<keyword evidence="4" id="KW-0106">Calcium</keyword>
<evidence type="ECO:0000313" key="7">
    <source>
        <dbReference type="Proteomes" id="UP000318081"/>
    </source>
</evidence>
<dbReference type="InterPro" id="IPR050738">
    <property type="entry name" value="Sulfatase"/>
</dbReference>
<dbReference type="Pfam" id="PF00884">
    <property type="entry name" value="Sulfatase"/>
    <property type="match status" value="1"/>
</dbReference>
<evidence type="ECO:0000259" key="5">
    <source>
        <dbReference type="Pfam" id="PF00884"/>
    </source>
</evidence>
<feature type="domain" description="Sulfatase N-terminal" evidence="5">
    <location>
        <begin position="41"/>
        <end position="348"/>
    </location>
</feature>
<dbReference type="PANTHER" id="PTHR42693:SF53">
    <property type="entry name" value="ENDO-4-O-SULFATASE"/>
    <property type="match status" value="1"/>
</dbReference>
<name>A0ABX5XRT2_9BACT</name>
<sequence length="613" mass="67792">MKTFAPPELKTMNTSGIACFAVALLSTLSLGLVPAVQAARPNVILIMSDDQGYGDLGCTGNPIIKTPNIDKLASESSGLRDYHVAPTCSPTRCSLLTGHWTNRTGVWHTIMGRSMLRENEVTVGQMFADAGYETGMFGKWHLGDNYPYRPEDRGFTEVFRHGGGGVGQTPDLWDNAYFDGSYFHNGEIVPAKGFCTDVFFSRASDFISSCAKQKQPFFAYISTNAPHGPLHCPQEYLDLYPDQSDNIAAFYGMITNIDDNVGKTRELIEELGIAENTIFIFTTDNGTASGAKIYNAGMRAGKGSPYDGGHRVPFFVHWPAGGLTKQHQVDQLTHAVDIVPTLLDMTGVPKPESVTFDGVSIASLLDPTQDVDWPERFVISDSQRVRDPIKWRGSSVMSQQYRLINGKELYDIAADPGQKNNIAKKRPEVVAKMREFYEQWWAELEPTFSQTTEIYLGHPEHPVVSLTAHDWIQEIYPPWHQGSIRAAIELQNSKELVHKGHWAVKVIQDGKYQIALRRWPVESGTAINAPLAAGDNVPGATKAFRTTPGVAVGATHGVLRLDGKDLDRKPVETDAEEVRFVTELKKGSHQLAPYFEIKDGELGAYYVVVTHLD</sequence>
<dbReference type="InterPro" id="IPR000917">
    <property type="entry name" value="Sulfatase_N"/>
</dbReference>
<dbReference type="InterPro" id="IPR024607">
    <property type="entry name" value="Sulfatase_CS"/>
</dbReference>
<evidence type="ECO:0000313" key="6">
    <source>
        <dbReference type="EMBL" id="QDV84703.1"/>
    </source>
</evidence>
<organism evidence="6 7">
    <name type="scientific">Stieleria magnilauensis</name>
    <dbReference type="NCBI Taxonomy" id="2527963"/>
    <lineage>
        <taxon>Bacteria</taxon>
        <taxon>Pseudomonadati</taxon>
        <taxon>Planctomycetota</taxon>
        <taxon>Planctomycetia</taxon>
        <taxon>Pirellulales</taxon>
        <taxon>Pirellulaceae</taxon>
        <taxon>Stieleria</taxon>
    </lineage>
</organism>
<evidence type="ECO:0000256" key="4">
    <source>
        <dbReference type="ARBA" id="ARBA00022837"/>
    </source>
</evidence>
<comment type="similarity">
    <text evidence="1">Belongs to the sulfatase family.</text>
</comment>
<dbReference type="Proteomes" id="UP000318081">
    <property type="component" value="Chromosome"/>
</dbReference>